<accession>A0A6S6Y645</accession>
<organism evidence="1 2">
    <name type="scientific">Denitratisoma oestradiolicum</name>
    <dbReference type="NCBI Taxonomy" id="311182"/>
    <lineage>
        <taxon>Bacteria</taxon>
        <taxon>Pseudomonadati</taxon>
        <taxon>Pseudomonadota</taxon>
        <taxon>Betaproteobacteria</taxon>
        <taxon>Nitrosomonadales</taxon>
        <taxon>Sterolibacteriaceae</taxon>
        <taxon>Denitratisoma</taxon>
    </lineage>
</organism>
<dbReference type="KEGG" id="doe:DENOEST_0883"/>
<sequence>MPLSRLSSMLLITLAMALPLPADALDEPTLKALYLYNFVQFVTWPQEASGDTTNSNTLRLCIVGGDPGGRIGALNGRPVRRMRIQIQQEDKTAPLGKCHVVYLPAGNDSTLARLIETTHGLPVLVVSEGEAAAPLGAAISVFEGRERKLEFDINLSAARNARLQISSRLLQLARRVY</sequence>
<gene>
    <name evidence="1" type="ORF">DENOEST_0883</name>
</gene>
<dbReference type="Pfam" id="PF13689">
    <property type="entry name" value="DUF4154"/>
    <property type="match status" value="1"/>
</dbReference>
<name>A0A6S6Y645_9PROT</name>
<dbReference type="EMBL" id="LR778301">
    <property type="protein sequence ID" value="CAB1368048.1"/>
    <property type="molecule type" value="Genomic_DNA"/>
</dbReference>
<reference evidence="1 2" key="1">
    <citation type="submission" date="2020-03" db="EMBL/GenBank/DDBJ databases">
        <authorList>
            <consortium name="Genoscope - CEA"/>
            <person name="William W."/>
        </authorList>
    </citation>
    <scope>NUCLEOTIDE SEQUENCE [LARGE SCALE GENOMIC DNA]</scope>
    <source>
        <strain evidence="2">DSM 16959</strain>
    </source>
</reference>
<proteinExistence type="predicted"/>
<dbReference type="RefSeq" id="WP_145771586.1">
    <property type="nucleotide sequence ID" value="NZ_LR778301.1"/>
</dbReference>
<dbReference type="OrthoDB" id="8527941at2"/>
<evidence type="ECO:0008006" key="3">
    <source>
        <dbReference type="Google" id="ProtNLM"/>
    </source>
</evidence>
<evidence type="ECO:0000313" key="2">
    <source>
        <dbReference type="Proteomes" id="UP000515733"/>
    </source>
</evidence>
<protein>
    <recommendedName>
        <fullName evidence="3">Transmembrane protein</fullName>
    </recommendedName>
</protein>
<evidence type="ECO:0000313" key="1">
    <source>
        <dbReference type="EMBL" id="CAB1368048.1"/>
    </source>
</evidence>
<dbReference type="Proteomes" id="UP000515733">
    <property type="component" value="Chromosome"/>
</dbReference>
<dbReference type="InterPro" id="IPR025293">
    <property type="entry name" value="YfiR/HmsC-like"/>
</dbReference>
<dbReference type="AlphaFoldDB" id="A0A6S6Y645"/>
<keyword evidence="2" id="KW-1185">Reference proteome</keyword>